<proteinExistence type="predicted"/>
<accession>A0AAD7TDW1</accession>
<evidence type="ECO:0000313" key="3">
    <source>
        <dbReference type="Proteomes" id="UP001221898"/>
    </source>
</evidence>
<dbReference type="EMBL" id="JAINUG010000002">
    <property type="protein sequence ID" value="KAJ8418443.1"/>
    <property type="molecule type" value="Genomic_DNA"/>
</dbReference>
<comment type="caution">
    <text evidence="2">The sequence shown here is derived from an EMBL/GenBank/DDBJ whole genome shotgun (WGS) entry which is preliminary data.</text>
</comment>
<gene>
    <name evidence="2" type="ORF">AAFF_G00141520</name>
</gene>
<feature type="compositionally biased region" description="Basic and acidic residues" evidence="1">
    <location>
        <begin position="10"/>
        <end position="28"/>
    </location>
</feature>
<protein>
    <submittedName>
        <fullName evidence="2">Uncharacterized protein</fullName>
    </submittedName>
</protein>
<dbReference type="AlphaFoldDB" id="A0AAD7TDW1"/>
<dbReference type="Proteomes" id="UP001221898">
    <property type="component" value="Unassembled WGS sequence"/>
</dbReference>
<keyword evidence="3" id="KW-1185">Reference proteome</keyword>
<organism evidence="2 3">
    <name type="scientific">Aldrovandia affinis</name>
    <dbReference type="NCBI Taxonomy" id="143900"/>
    <lineage>
        <taxon>Eukaryota</taxon>
        <taxon>Metazoa</taxon>
        <taxon>Chordata</taxon>
        <taxon>Craniata</taxon>
        <taxon>Vertebrata</taxon>
        <taxon>Euteleostomi</taxon>
        <taxon>Actinopterygii</taxon>
        <taxon>Neopterygii</taxon>
        <taxon>Teleostei</taxon>
        <taxon>Notacanthiformes</taxon>
        <taxon>Halosauridae</taxon>
        <taxon>Aldrovandia</taxon>
    </lineage>
</organism>
<reference evidence="2" key="1">
    <citation type="journal article" date="2023" name="Science">
        <title>Genome structures resolve the early diversification of teleost fishes.</title>
        <authorList>
            <person name="Parey E."/>
            <person name="Louis A."/>
            <person name="Montfort J."/>
            <person name="Bouchez O."/>
            <person name="Roques C."/>
            <person name="Iampietro C."/>
            <person name="Lluch J."/>
            <person name="Castinel A."/>
            <person name="Donnadieu C."/>
            <person name="Desvignes T."/>
            <person name="Floi Bucao C."/>
            <person name="Jouanno E."/>
            <person name="Wen M."/>
            <person name="Mejri S."/>
            <person name="Dirks R."/>
            <person name="Jansen H."/>
            <person name="Henkel C."/>
            <person name="Chen W.J."/>
            <person name="Zahm M."/>
            <person name="Cabau C."/>
            <person name="Klopp C."/>
            <person name="Thompson A.W."/>
            <person name="Robinson-Rechavi M."/>
            <person name="Braasch I."/>
            <person name="Lecointre G."/>
            <person name="Bobe J."/>
            <person name="Postlethwait J.H."/>
            <person name="Berthelot C."/>
            <person name="Roest Crollius H."/>
            <person name="Guiguen Y."/>
        </authorList>
    </citation>
    <scope>NUCLEOTIDE SEQUENCE</scope>
    <source>
        <strain evidence="2">NC1722</strain>
    </source>
</reference>
<evidence type="ECO:0000313" key="2">
    <source>
        <dbReference type="EMBL" id="KAJ8418443.1"/>
    </source>
</evidence>
<evidence type="ECO:0000256" key="1">
    <source>
        <dbReference type="SAM" id="MobiDB-lite"/>
    </source>
</evidence>
<feature type="region of interest" description="Disordered" evidence="1">
    <location>
        <begin position="1"/>
        <end position="40"/>
    </location>
</feature>
<sequence length="90" mass="9769">MKAVLMGLESSDKQPHSWADGESKDLFRPDPSPPDWMANASASGTIVSRCGIPRHLPELQSQVPLPQRWPLGWPDLPTAADVKTRGSVPA</sequence>
<name>A0AAD7TDW1_9TELE</name>